<gene>
    <name evidence="1" type="ORF">PHJA_000662600</name>
</gene>
<dbReference type="GO" id="GO:0005634">
    <property type="term" value="C:nucleus"/>
    <property type="evidence" value="ECO:0007669"/>
    <property type="project" value="TreeGrafter"/>
</dbReference>
<dbReference type="Proteomes" id="UP000653305">
    <property type="component" value="Unassembled WGS sequence"/>
</dbReference>
<evidence type="ECO:0000313" key="1">
    <source>
        <dbReference type="EMBL" id="GFP85189.1"/>
    </source>
</evidence>
<sequence length="57" mass="6858">MVFVANKPVGNLAAFDMPLLYVHDEKFNQPIFFLNRTFYAYFLFKNKKLVRKRTELL</sequence>
<dbReference type="GO" id="GO:0003713">
    <property type="term" value="F:transcription coactivator activity"/>
    <property type="evidence" value="ECO:0007669"/>
    <property type="project" value="InterPro"/>
</dbReference>
<dbReference type="AlphaFoldDB" id="A0A830BID7"/>
<keyword evidence="2" id="KW-1185">Reference proteome</keyword>
<dbReference type="EMBL" id="BMAC01000101">
    <property type="protein sequence ID" value="GFP85189.1"/>
    <property type="molecule type" value="Genomic_DNA"/>
</dbReference>
<proteinExistence type="predicted"/>
<dbReference type="InterPro" id="IPR044852">
    <property type="entry name" value="WBP2-like"/>
</dbReference>
<dbReference type="GO" id="GO:0031490">
    <property type="term" value="F:chromatin DNA binding"/>
    <property type="evidence" value="ECO:0007669"/>
    <property type="project" value="TreeGrafter"/>
</dbReference>
<protein>
    <submittedName>
        <fullName evidence="1">Uncharacterized protein</fullName>
    </submittedName>
</protein>
<reference evidence="1" key="1">
    <citation type="submission" date="2020-07" db="EMBL/GenBank/DDBJ databases">
        <title>Ethylene signaling mediates host invasion by parasitic plants.</title>
        <authorList>
            <person name="Yoshida S."/>
        </authorList>
    </citation>
    <scope>NUCLEOTIDE SEQUENCE</scope>
    <source>
        <strain evidence="1">Okayama</strain>
    </source>
</reference>
<name>A0A830BID7_9LAMI</name>
<accession>A0A830BID7</accession>
<organism evidence="1 2">
    <name type="scientific">Phtheirospermum japonicum</name>
    <dbReference type="NCBI Taxonomy" id="374723"/>
    <lineage>
        <taxon>Eukaryota</taxon>
        <taxon>Viridiplantae</taxon>
        <taxon>Streptophyta</taxon>
        <taxon>Embryophyta</taxon>
        <taxon>Tracheophyta</taxon>
        <taxon>Spermatophyta</taxon>
        <taxon>Magnoliopsida</taxon>
        <taxon>eudicotyledons</taxon>
        <taxon>Gunneridae</taxon>
        <taxon>Pentapetalae</taxon>
        <taxon>asterids</taxon>
        <taxon>lamiids</taxon>
        <taxon>Lamiales</taxon>
        <taxon>Orobanchaceae</taxon>
        <taxon>Orobanchaceae incertae sedis</taxon>
        <taxon>Phtheirospermum</taxon>
    </lineage>
</organism>
<dbReference type="PANTHER" id="PTHR31606">
    <property type="entry name" value="WW DOMAIN BINDING PROTEIN 2, ISOFORM E"/>
    <property type="match status" value="1"/>
</dbReference>
<dbReference type="PANTHER" id="PTHR31606:SF1">
    <property type="entry name" value="WW DOMAIN BINDING PROTEIN 2, ISOFORM E"/>
    <property type="match status" value="1"/>
</dbReference>
<comment type="caution">
    <text evidence="1">The sequence shown here is derived from an EMBL/GenBank/DDBJ whole genome shotgun (WGS) entry which is preliminary data.</text>
</comment>
<evidence type="ECO:0000313" key="2">
    <source>
        <dbReference type="Proteomes" id="UP000653305"/>
    </source>
</evidence>
<dbReference type="OrthoDB" id="1259151at2759"/>